<accession>L1IJK2</accession>
<protein>
    <submittedName>
        <fullName evidence="3 4">Uncharacterized protein</fullName>
    </submittedName>
</protein>
<keyword evidence="5" id="KW-1185">Reference proteome</keyword>
<dbReference type="RefSeq" id="XP_005823089.1">
    <property type="nucleotide sequence ID" value="XM_005823032.1"/>
</dbReference>
<feature type="region of interest" description="Disordered" evidence="1">
    <location>
        <begin position="54"/>
        <end position="126"/>
    </location>
</feature>
<dbReference type="EMBL" id="JH993079">
    <property type="protein sequence ID" value="EKX36109.1"/>
    <property type="molecule type" value="Genomic_DNA"/>
</dbReference>
<reference evidence="4" key="3">
    <citation type="submission" date="2016-03" db="UniProtKB">
        <authorList>
            <consortium name="EnsemblProtists"/>
        </authorList>
    </citation>
    <scope>IDENTIFICATION</scope>
</reference>
<dbReference type="AlphaFoldDB" id="L1IJK2"/>
<name>L1IJK2_GUITC</name>
<organism evidence="3">
    <name type="scientific">Guillardia theta (strain CCMP2712)</name>
    <name type="common">Cryptophyte</name>
    <dbReference type="NCBI Taxonomy" id="905079"/>
    <lineage>
        <taxon>Eukaryota</taxon>
        <taxon>Cryptophyceae</taxon>
        <taxon>Pyrenomonadales</taxon>
        <taxon>Geminigeraceae</taxon>
        <taxon>Guillardia</taxon>
    </lineage>
</organism>
<evidence type="ECO:0000313" key="4">
    <source>
        <dbReference type="EnsemblProtists" id="EKX36109"/>
    </source>
</evidence>
<proteinExistence type="predicted"/>
<feature type="chain" id="PRO_5008770093" evidence="2">
    <location>
        <begin position="21"/>
        <end position="126"/>
    </location>
</feature>
<gene>
    <name evidence="3" type="ORF">GUITHDRAFT_117779</name>
</gene>
<dbReference type="KEGG" id="gtt:GUITHDRAFT_117779"/>
<evidence type="ECO:0000256" key="2">
    <source>
        <dbReference type="SAM" id="SignalP"/>
    </source>
</evidence>
<feature type="signal peptide" evidence="2">
    <location>
        <begin position="1"/>
        <end position="20"/>
    </location>
</feature>
<reference evidence="3 5" key="1">
    <citation type="journal article" date="2012" name="Nature">
        <title>Algal genomes reveal evolutionary mosaicism and the fate of nucleomorphs.</title>
        <authorList>
            <consortium name="DOE Joint Genome Institute"/>
            <person name="Curtis B.A."/>
            <person name="Tanifuji G."/>
            <person name="Burki F."/>
            <person name="Gruber A."/>
            <person name="Irimia M."/>
            <person name="Maruyama S."/>
            <person name="Arias M.C."/>
            <person name="Ball S.G."/>
            <person name="Gile G.H."/>
            <person name="Hirakawa Y."/>
            <person name="Hopkins J.F."/>
            <person name="Kuo A."/>
            <person name="Rensing S.A."/>
            <person name="Schmutz J."/>
            <person name="Symeonidi A."/>
            <person name="Elias M."/>
            <person name="Eveleigh R.J."/>
            <person name="Herman E.K."/>
            <person name="Klute M.J."/>
            <person name="Nakayama T."/>
            <person name="Obornik M."/>
            <person name="Reyes-Prieto A."/>
            <person name="Armbrust E.V."/>
            <person name="Aves S.J."/>
            <person name="Beiko R.G."/>
            <person name="Coutinho P."/>
            <person name="Dacks J.B."/>
            <person name="Durnford D.G."/>
            <person name="Fast N.M."/>
            <person name="Green B.R."/>
            <person name="Grisdale C.J."/>
            <person name="Hempel F."/>
            <person name="Henrissat B."/>
            <person name="Hoppner M.P."/>
            <person name="Ishida K."/>
            <person name="Kim E."/>
            <person name="Koreny L."/>
            <person name="Kroth P.G."/>
            <person name="Liu Y."/>
            <person name="Malik S.B."/>
            <person name="Maier U.G."/>
            <person name="McRose D."/>
            <person name="Mock T."/>
            <person name="Neilson J.A."/>
            <person name="Onodera N.T."/>
            <person name="Poole A.M."/>
            <person name="Pritham E.J."/>
            <person name="Richards T.A."/>
            <person name="Rocap G."/>
            <person name="Roy S.W."/>
            <person name="Sarai C."/>
            <person name="Schaack S."/>
            <person name="Shirato S."/>
            <person name="Slamovits C.H."/>
            <person name="Spencer D.F."/>
            <person name="Suzuki S."/>
            <person name="Worden A.Z."/>
            <person name="Zauner S."/>
            <person name="Barry K."/>
            <person name="Bell C."/>
            <person name="Bharti A.K."/>
            <person name="Crow J.A."/>
            <person name="Grimwood J."/>
            <person name="Kramer R."/>
            <person name="Lindquist E."/>
            <person name="Lucas S."/>
            <person name="Salamov A."/>
            <person name="McFadden G.I."/>
            <person name="Lane C.E."/>
            <person name="Keeling P.J."/>
            <person name="Gray M.W."/>
            <person name="Grigoriev I.V."/>
            <person name="Archibald J.M."/>
        </authorList>
    </citation>
    <scope>NUCLEOTIDE SEQUENCE</scope>
    <source>
        <strain evidence="3 5">CCMP2712</strain>
    </source>
</reference>
<evidence type="ECO:0000313" key="5">
    <source>
        <dbReference type="Proteomes" id="UP000011087"/>
    </source>
</evidence>
<evidence type="ECO:0000313" key="3">
    <source>
        <dbReference type="EMBL" id="EKX36109.1"/>
    </source>
</evidence>
<dbReference type="HOGENOM" id="CLU_1985825_0_0_1"/>
<dbReference type="PaxDb" id="55529-EKX36109"/>
<dbReference type="EnsemblProtists" id="EKX36109">
    <property type="protein sequence ID" value="EKX36109"/>
    <property type="gene ID" value="GUITHDRAFT_117779"/>
</dbReference>
<sequence>MLSWDILLPVIASIAGCANPASEWSWGRASYSMLNSVLGKRRNMQHATEIIDLDGPSHREARDPFPERRVVHVDMNKEAKEEARTKSADKEKKEPKGRKSSLRSKEEAGGASRVQQNEAGELQLYV</sequence>
<keyword evidence="2" id="KW-0732">Signal</keyword>
<dbReference type="Proteomes" id="UP000011087">
    <property type="component" value="Unassembled WGS sequence"/>
</dbReference>
<feature type="compositionally biased region" description="Basic and acidic residues" evidence="1">
    <location>
        <begin position="55"/>
        <end position="94"/>
    </location>
</feature>
<evidence type="ECO:0000256" key="1">
    <source>
        <dbReference type="SAM" id="MobiDB-lite"/>
    </source>
</evidence>
<reference evidence="5" key="2">
    <citation type="submission" date="2012-11" db="EMBL/GenBank/DDBJ databases">
        <authorList>
            <person name="Kuo A."/>
            <person name="Curtis B.A."/>
            <person name="Tanifuji G."/>
            <person name="Burki F."/>
            <person name="Gruber A."/>
            <person name="Irimia M."/>
            <person name="Maruyama S."/>
            <person name="Arias M.C."/>
            <person name="Ball S.G."/>
            <person name="Gile G.H."/>
            <person name="Hirakawa Y."/>
            <person name="Hopkins J.F."/>
            <person name="Rensing S.A."/>
            <person name="Schmutz J."/>
            <person name="Symeonidi A."/>
            <person name="Elias M."/>
            <person name="Eveleigh R.J."/>
            <person name="Herman E.K."/>
            <person name="Klute M.J."/>
            <person name="Nakayama T."/>
            <person name="Obornik M."/>
            <person name="Reyes-Prieto A."/>
            <person name="Armbrust E.V."/>
            <person name="Aves S.J."/>
            <person name="Beiko R.G."/>
            <person name="Coutinho P."/>
            <person name="Dacks J.B."/>
            <person name="Durnford D.G."/>
            <person name="Fast N.M."/>
            <person name="Green B.R."/>
            <person name="Grisdale C."/>
            <person name="Hempe F."/>
            <person name="Henrissat B."/>
            <person name="Hoppner M.P."/>
            <person name="Ishida K.-I."/>
            <person name="Kim E."/>
            <person name="Koreny L."/>
            <person name="Kroth P.G."/>
            <person name="Liu Y."/>
            <person name="Malik S.-B."/>
            <person name="Maier U.G."/>
            <person name="McRose D."/>
            <person name="Mock T."/>
            <person name="Neilson J.A."/>
            <person name="Onodera N.T."/>
            <person name="Poole A.M."/>
            <person name="Pritham E.J."/>
            <person name="Richards T.A."/>
            <person name="Rocap G."/>
            <person name="Roy S.W."/>
            <person name="Sarai C."/>
            <person name="Schaack S."/>
            <person name="Shirato S."/>
            <person name="Slamovits C.H."/>
            <person name="Spencer D.F."/>
            <person name="Suzuki S."/>
            <person name="Worden A.Z."/>
            <person name="Zauner S."/>
            <person name="Barry K."/>
            <person name="Bell C."/>
            <person name="Bharti A.K."/>
            <person name="Crow J.A."/>
            <person name="Grimwood J."/>
            <person name="Kramer R."/>
            <person name="Lindquist E."/>
            <person name="Lucas S."/>
            <person name="Salamov A."/>
            <person name="McFadden G.I."/>
            <person name="Lane C.E."/>
            <person name="Keeling P.J."/>
            <person name="Gray M.W."/>
            <person name="Grigoriev I.V."/>
            <person name="Archibald J.M."/>
        </authorList>
    </citation>
    <scope>NUCLEOTIDE SEQUENCE</scope>
    <source>
        <strain evidence="5">CCMP2712</strain>
    </source>
</reference>
<dbReference type="GeneID" id="17292813"/>